<keyword evidence="2" id="KW-0449">Lipoprotein</keyword>
<evidence type="ECO:0000256" key="1">
    <source>
        <dbReference type="ARBA" id="ARBA00022729"/>
    </source>
</evidence>
<dbReference type="SUPFAM" id="SSF89392">
    <property type="entry name" value="Prokaryotic lipoproteins and lipoprotein localization factors"/>
    <property type="match status" value="1"/>
</dbReference>
<reference evidence="2" key="1">
    <citation type="journal article" date="2020" name="mSystems">
        <title>Genome- and Community-Level Interaction Insights into Carbon Utilization and Element Cycling Functions of Hydrothermarchaeota in Hydrothermal Sediment.</title>
        <authorList>
            <person name="Zhou Z."/>
            <person name="Liu Y."/>
            <person name="Xu W."/>
            <person name="Pan J."/>
            <person name="Luo Z.H."/>
            <person name="Li M."/>
        </authorList>
    </citation>
    <scope>NUCLEOTIDE SEQUENCE [LARGE SCALE GENOMIC DNA]</scope>
    <source>
        <strain evidence="2">SpSt-106</strain>
    </source>
</reference>
<proteinExistence type="predicted"/>
<name>A0A7V5XHL9_9BACT</name>
<gene>
    <name evidence="2" type="ORF">ENM15_07380</name>
</gene>
<dbReference type="Pfam" id="PF03548">
    <property type="entry name" value="LolA"/>
    <property type="match status" value="1"/>
</dbReference>
<evidence type="ECO:0000313" key="2">
    <source>
        <dbReference type="EMBL" id="HHQ16617.1"/>
    </source>
</evidence>
<dbReference type="AlphaFoldDB" id="A0A7V5XHL9"/>
<dbReference type="Gene3D" id="2.50.20.10">
    <property type="entry name" value="Lipoprotein localisation LolA/LolB/LppX"/>
    <property type="match status" value="1"/>
</dbReference>
<dbReference type="PANTHER" id="PTHR35869:SF1">
    <property type="entry name" value="OUTER-MEMBRANE LIPOPROTEIN CARRIER PROTEIN"/>
    <property type="match status" value="1"/>
</dbReference>
<dbReference type="EMBL" id="DRWR01000120">
    <property type="protein sequence ID" value="HHQ16617.1"/>
    <property type="molecule type" value="Genomic_DNA"/>
</dbReference>
<dbReference type="InterPro" id="IPR004564">
    <property type="entry name" value="OM_lipoprot_carrier_LolA-like"/>
</dbReference>
<dbReference type="InterPro" id="IPR029046">
    <property type="entry name" value="LolA/LolB/LppX"/>
</dbReference>
<keyword evidence="1" id="KW-0732">Signal</keyword>
<organism evidence="2">
    <name type="scientific">Thermodesulfobacterium geofontis</name>
    <dbReference type="NCBI Taxonomy" id="1295609"/>
    <lineage>
        <taxon>Bacteria</taxon>
        <taxon>Pseudomonadati</taxon>
        <taxon>Thermodesulfobacteriota</taxon>
        <taxon>Thermodesulfobacteria</taxon>
        <taxon>Thermodesulfobacteriales</taxon>
        <taxon>Thermodesulfobacteriaceae</taxon>
        <taxon>Thermodesulfobacterium</taxon>
    </lineage>
</organism>
<accession>A0A7V5XHL9</accession>
<dbReference type="PANTHER" id="PTHR35869">
    <property type="entry name" value="OUTER-MEMBRANE LIPOPROTEIN CARRIER PROTEIN"/>
    <property type="match status" value="1"/>
</dbReference>
<sequence length="220" mass="25517">MLVRVMGFVLVLLLVLVGNFSSLKAQSVDEVLEKIQFFYENIKSIKANFIQETILLDGSKEIRTGKVLIKKPGKFRWEYEKPERFLIISDGVKIFIYYPEEKEVLIYSSGKMISSQLALGFMNGRGSIKKDLKLESFEILGKNMWRISFLPLTKDPHIEKIILTVNLDTGEVKEFYFINTIGEKIKIVFKNLEYNLNLENSLFTFVPPRDSKIVNVYQEN</sequence>
<protein>
    <submittedName>
        <fullName evidence="2">Outer membrane lipoprotein carrier protein LolA</fullName>
    </submittedName>
</protein>
<comment type="caution">
    <text evidence="2">The sequence shown here is derived from an EMBL/GenBank/DDBJ whole genome shotgun (WGS) entry which is preliminary data.</text>
</comment>
<dbReference type="CDD" id="cd16325">
    <property type="entry name" value="LolA"/>
    <property type="match status" value="1"/>
</dbReference>